<dbReference type="InterPro" id="IPR042121">
    <property type="entry name" value="MutL_C_regsub"/>
</dbReference>
<evidence type="ECO:0000256" key="3">
    <source>
        <dbReference type="SAM" id="MobiDB-lite"/>
    </source>
</evidence>
<dbReference type="InterPro" id="IPR014790">
    <property type="entry name" value="MutL_C"/>
</dbReference>
<dbReference type="Pfam" id="PF01119">
    <property type="entry name" value="DNA_mis_repair"/>
    <property type="match status" value="1"/>
</dbReference>
<dbReference type="InterPro" id="IPR002099">
    <property type="entry name" value="MutL/Mlh/PMS"/>
</dbReference>
<feature type="region of interest" description="Disordered" evidence="3">
    <location>
        <begin position="1250"/>
        <end position="1282"/>
    </location>
</feature>
<dbReference type="Gene3D" id="3.30.565.10">
    <property type="entry name" value="Histidine kinase-like ATPase, C-terminal domain"/>
    <property type="match status" value="1"/>
</dbReference>
<dbReference type="GO" id="GO:0140664">
    <property type="term" value="F:ATP-dependent DNA damage sensor activity"/>
    <property type="evidence" value="ECO:0007669"/>
    <property type="project" value="InterPro"/>
</dbReference>
<dbReference type="Pfam" id="PF02518">
    <property type="entry name" value="HATPase_c"/>
    <property type="match status" value="1"/>
</dbReference>
<dbReference type="InterPro" id="IPR020568">
    <property type="entry name" value="Ribosomal_Su5_D2-typ_SF"/>
</dbReference>
<dbReference type="SMART" id="SM00853">
    <property type="entry name" value="MutL_C"/>
    <property type="match status" value="1"/>
</dbReference>
<feature type="compositionally biased region" description="Low complexity" evidence="3">
    <location>
        <begin position="1258"/>
        <end position="1271"/>
    </location>
</feature>
<keyword evidence="2" id="KW-0227">DNA damage</keyword>
<dbReference type="SUPFAM" id="SSF54211">
    <property type="entry name" value="Ribosomal protein S5 domain 2-like"/>
    <property type="match status" value="1"/>
</dbReference>
<dbReference type="Gene3D" id="3.30.1370.100">
    <property type="entry name" value="MutL, C-terminal domain, regulatory subdomain"/>
    <property type="match status" value="1"/>
</dbReference>
<evidence type="ECO:0000259" key="4">
    <source>
        <dbReference type="SMART" id="SM00853"/>
    </source>
</evidence>
<dbReference type="InterPro" id="IPR036890">
    <property type="entry name" value="HATPase_C_sf"/>
</dbReference>
<dbReference type="Gene3D" id="3.30.230.10">
    <property type="match status" value="1"/>
</dbReference>
<proteinExistence type="inferred from homology"/>
<feature type="domain" description="MutL C-terminal dimerisation" evidence="4">
    <location>
        <begin position="1770"/>
        <end position="1948"/>
    </location>
</feature>
<feature type="compositionally biased region" description="Low complexity" evidence="3">
    <location>
        <begin position="2009"/>
        <end position="2019"/>
    </location>
</feature>
<accession>A0A7E6EMN6</accession>
<dbReference type="KEGG" id="osn:118762464"/>
<dbReference type="SMART" id="SM01340">
    <property type="entry name" value="DNA_mis_repair"/>
    <property type="match status" value="1"/>
</dbReference>
<evidence type="ECO:0000259" key="5">
    <source>
        <dbReference type="SMART" id="SM01340"/>
    </source>
</evidence>
<organism evidence="6 7">
    <name type="scientific">Octopus sinensis</name>
    <name type="common">East Asian common octopus</name>
    <dbReference type="NCBI Taxonomy" id="2607531"/>
    <lineage>
        <taxon>Eukaryota</taxon>
        <taxon>Metazoa</taxon>
        <taxon>Spiralia</taxon>
        <taxon>Lophotrochozoa</taxon>
        <taxon>Mollusca</taxon>
        <taxon>Cephalopoda</taxon>
        <taxon>Coleoidea</taxon>
        <taxon>Octopodiformes</taxon>
        <taxon>Octopoda</taxon>
        <taxon>Incirrata</taxon>
        <taxon>Octopodidae</taxon>
        <taxon>Octopus</taxon>
    </lineage>
</organism>
<dbReference type="SUPFAM" id="SSF55874">
    <property type="entry name" value="ATPase domain of HSP90 chaperone/DNA topoisomerase II/histidine kinase"/>
    <property type="match status" value="1"/>
</dbReference>
<dbReference type="SUPFAM" id="SSF118116">
    <property type="entry name" value="DNA mismatch repair protein MutL"/>
    <property type="match status" value="1"/>
</dbReference>
<evidence type="ECO:0000313" key="6">
    <source>
        <dbReference type="Proteomes" id="UP000515154"/>
    </source>
</evidence>
<dbReference type="GO" id="GO:0032300">
    <property type="term" value="C:mismatch repair complex"/>
    <property type="evidence" value="ECO:0007669"/>
    <property type="project" value="InterPro"/>
</dbReference>
<dbReference type="GO" id="GO:0016887">
    <property type="term" value="F:ATP hydrolysis activity"/>
    <property type="evidence" value="ECO:0007669"/>
    <property type="project" value="InterPro"/>
</dbReference>
<dbReference type="InterPro" id="IPR042120">
    <property type="entry name" value="MutL_C_dimsub"/>
</dbReference>
<protein>
    <submittedName>
        <fullName evidence="7">DNA mismatch repair protein Mlh3-like isoform X1</fullName>
    </submittedName>
</protein>
<gene>
    <name evidence="7" type="primary">LOC118762464</name>
</gene>
<sequence>MIKQLPASVQSYIRSGVAITSVTQCVEELLLNAVDAGAKCIAVRVDLSCFRIQVVDNGCGIAVEELDKVGQRYSTSKCQGIEDLDSLNYFGYRGEALASLCNISSLLEINTRTQLSAQTYSKIFQHGKPLPTIESKNPRPSPGTTLTLHNLFYNLPVRQKSIRLSLELENICHRVEALALLQPKLSITLRNDVTGSVMLQTHKTSSLLNTFSYLFGHTKSEGLCEVSHSSGYFSLSGYIGRDNHYRKDIQFIYINKRLVLNTKIHKVINNILKKSLIIKQKLTLENSEKVSPSKLSKKYPIFLLNIKCPLNVYDITFDPRKTMVEFIEMENLLQAVEEMCWNFLRKENLMTVDSLALELKKESKFQLNGSQSPLDSMIRDPDKEIDDNIEDQLYDNVKSRALKSLPIKRNLFKTKLDEQVDDLNIDDSDIPSKFSKKNYDKEDIDNCLDVSTESQVQYNSADSNENESLTEGIDESLTENIDTPVIKSPVGSSKSFGSCTKLLTESISIFTETPSTVEEDSVSCERSKCVEDTKRNILAQRKMVANSIVNERILKCKTSRSKMTLPSAFRIKKNYPTRAPSEMKASTRSILDQFRSSSSSRQFSLAGTKKSSDLISESLNSSDISKTLSFESKTGPARESSKTLSNKMSENEIFCHEHFSGDSTAPKHEVVADTHQSISSKLANLLKKKSGDKMQVSGNIKDRVLNEEAENLSAIKDKQSIDLLEKPKEIPVLNNHLIMPENFPYVKDDGISLLRESETKYTSLKKNHDDVLLNDKISGDALIQNECCRKFGEHRFLTSSSFLQTYRKNEKNDAKSNLQISKDFHGLQCQNFNLNTYSKEEILSANKSHTSSDGSRKIGFDLPSFSKIHETPISTITDSFQEHDIPSNHNCFKCNRSDSKYEDRMENSFVFNFDAESKSDDASLSTTQDFDTVDITNSSLCLSSRLHSKASTCTDYFFEVQYEQPSSLKNAASSYHRNNSESSQTVHNPRSLHVINPESFSPCKLFPEGLSNINTQRFSMFQDALESKLGDRILTESLYVDGTSSSKMENADSFNFAHPSHSCTKPHKTPKCFDILTSKTENFLPCISEEVEEVSFENTSNCSPLHNNSSEILCKSYNILPQRRINDIREEKLDGFRAPCNLLENKTMEYIPFNVLLSNNYGSDDDEEEDGTKSTVVHCESSSKCELSNNQGNGNPKTEDLNKYIKQVAINESEKSRNITDTFNSNHLDSNERNMSKHYLLETNTEFSECPKHHNASEESIPSPKPESSTSDTPGYLEPFHTNLNSKSQVQSHLNSLTGSISSKNLNITHCNESSFERQTIKYDGNIDKEQSLIKENELIKSSSENCDVALHLSERKKFDQCPVIRSCSSLSQHSHIATTRNKGQKEDCGIVVDNGQLNDNTCNRRSQQQVEKRLSSYQEKPCQQNVHYFNDEDQIENYPVRGSYMTVDNGQTVGNPDNHPLHDHYINTSSRQAVDNYDTYQLHDNCMNEGCTEAVDNCSSYESHDICINAGSSNAVDNGNTHPLRDRCINTDSCEAVDNCNSYKPHDLCINAGSSDAVDNGNTHPLRDRCINTDSYEAVDKCSDAESQNKRDGSQDRATLLDRISISTNIEKSNISASKNKNSLEFFSECDLATRCDDLLSVRQTDALNSVMSQNFDSDTSASPDLTTNNMLLYDNSPEAPSTSMDMEQNFAVKIRDSDDDKITEVDYTNSTKESDPIIELWNIWKNPVFRQAEKEILNTWINNFKGAKHHRVTHQCQFTKTMLSQLEAVGQVDKKFIACIVRSGTCPTTTPDHLIIVDQHAAHERVRLEQLTEEMYQTEDTNGDTPRRISYSNIVPPLVLSFSDREMRMIQSFFPEFLKIGIGLTMSTGDNSIEVHTAPSCIVTREASERKYNRRSVIEELLQTLIKEQIELLQDTHGSRGSLPKTIHNVLCSQACHTAIKFGTVLTLKECKDLMQMLLKCKLPFQCAHGRPSMIPLLNLQYFKNSLEKSRFRKINLRKLRENLKEQQQQQQQQQQQGLHQKEENL</sequence>
<dbReference type="GO" id="GO:0006298">
    <property type="term" value="P:mismatch repair"/>
    <property type="evidence" value="ECO:0007669"/>
    <property type="project" value="InterPro"/>
</dbReference>
<dbReference type="InterPro" id="IPR037198">
    <property type="entry name" value="MutL_C_sf"/>
</dbReference>
<name>A0A7E6EMN6_9MOLL</name>
<dbReference type="InterPro" id="IPR038973">
    <property type="entry name" value="MutL/Mlh/Pms-like"/>
</dbReference>
<dbReference type="InterPro" id="IPR003594">
    <property type="entry name" value="HATPase_dom"/>
</dbReference>
<dbReference type="PANTHER" id="PTHR10073">
    <property type="entry name" value="DNA MISMATCH REPAIR PROTEIN MLH, PMS, MUTL"/>
    <property type="match status" value="1"/>
</dbReference>
<dbReference type="GO" id="GO:0030983">
    <property type="term" value="F:mismatched DNA binding"/>
    <property type="evidence" value="ECO:0007669"/>
    <property type="project" value="InterPro"/>
</dbReference>
<feature type="region of interest" description="Disordered" evidence="3">
    <location>
        <begin position="2006"/>
        <end position="2028"/>
    </location>
</feature>
<dbReference type="InterPro" id="IPR014721">
    <property type="entry name" value="Ribsml_uS5_D2-typ_fold_subgr"/>
</dbReference>
<keyword evidence="6" id="KW-1185">Reference proteome</keyword>
<evidence type="ECO:0000256" key="2">
    <source>
        <dbReference type="ARBA" id="ARBA00022763"/>
    </source>
</evidence>
<dbReference type="Gene3D" id="3.30.1540.20">
    <property type="entry name" value="MutL, C-terminal domain, dimerisation subdomain"/>
    <property type="match status" value="1"/>
</dbReference>
<dbReference type="Pfam" id="PF08676">
    <property type="entry name" value="MutL_C"/>
    <property type="match status" value="1"/>
</dbReference>
<dbReference type="NCBIfam" id="TIGR00585">
    <property type="entry name" value="mutl"/>
    <property type="match status" value="1"/>
</dbReference>
<reference evidence="7" key="1">
    <citation type="submission" date="2025-08" db="UniProtKB">
        <authorList>
            <consortium name="RefSeq"/>
        </authorList>
    </citation>
    <scope>IDENTIFICATION</scope>
</reference>
<comment type="similarity">
    <text evidence="1">Belongs to the DNA mismatch repair MutL/HexB family.</text>
</comment>
<evidence type="ECO:0000313" key="7">
    <source>
        <dbReference type="RefSeq" id="XP_036356906.1"/>
    </source>
</evidence>
<dbReference type="GO" id="GO:0005524">
    <property type="term" value="F:ATP binding"/>
    <property type="evidence" value="ECO:0007669"/>
    <property type="project" value="InterPro"/>
</dbReference>
<dbReference type="Proteomes" id="UP000515154">
    <property type="component" value="Linkage group LG3"/>
</dbReference>
<evidence type="ECO:0000256" key="1">
    <source>
        <dbReference type="ARBA" id="ARBA00006082"/>
    </source>
</evidence>
<dbReference type="PANTHER" id="PTHR10073:SF47">
    <property type="entry name" value="DNA MISMATCH REPAIR PROTEIN MLH3"/>
    <property type="match status" value="1"/>
</dbReference>
<dbReference type="RefSeq" id="XP_036356906.1">
    <property type="nucleotide sequence ID" value="XM_036501013.1"/>
</dbReference>
<dbReference type="InterPro" id="IPR013507">
    <property type="entry name" value="DNA_mismatch_S5_2-like"/>
</dbReference>
<feature type="domain" description="DNA mismatch repair protein S5" evidence="5">
    <location>
        <begin position="211"/>
        <end position="345"/>
    </location>
</feature>